<accession>A0A4Q9MB45</accession>
<gene>
    <name evidence="3" type="ORF">BD311DRAFT_781012</name>
</gene>
<evidence type="ECO:0000313" key="3">
    <source>
        <dbReference type="EMBL" id="TBU24480.1"/>
    </source>
</evidence>
<dbReference type="EMBL" id="ML143479">
    <property type="protein sequence ID" value="TBU24480.1"/>
    <property type="molecule type" value="Genomic_DNA"/>
</dbReference>
<sequence>MVEDRTQINKTKAAAPSAAPVEKPRPPIRTSQLSKEIDPNTILDKILDSQLTLTVREVVGVSKEVANRLQDAIKVKRVDFAQPAVSHLVTKSKRDALIHIEMKYKDAPIDFIVDTGSELNIISKDSCIRWSARKTMATRASDWY</sequence>
<dbReference type="InterPro" id="IPR025165">
    <property type="entry name" value="DUF4100"/>
</dbReference>
<organism evidence="3">
    <name type="scientific">Dichomitus squalens</name>
    <dbReference type="NCBI Taxonomy" id="114155"/>
    <lineage>
        <taxon>Eukaryota</taxon>
        <taxon>Fungi</taxon>
        <taxon>Dikarya</taxon>
        <taxon>Basidiomycota</taxon>
        <taxon>Agaricomycotina</taxon>
        <taxon>Agaricomycetes</taxon>
        <taxon>Polyporales</taxon>
        <taxon>Polyporaceae</taxon>
        <taxon>Dichomitus</taxon>
    </lineage>
</organism>
<feature type="domain" description="DUF4100" evidence="2">
    <location>
        <begin position="30"/>
        <end position="77"/>
    </location>
</feature>
<dbReference type="OrthoDB" id="2748586at2759"/>
<dbReference type="InterPro" id="IPR021109">
    <property type="entry name" value="Peptidase_aspartic_dom_sf"/>
</dbReference>
<dbReference type="Proteomes" id="UP000292957">
    <property type="component" value="Unassembled WGS sequence"/>
</dbReference>
<name>A0A4Q9MB45_9APHY</name>
<dbReference type="AlphaFoldDB" id="A0A4Q9MB45"/>
<reference evidence="3" key="1">
    <citation type="submission" date="2019-01" db="EMBL/GenBank/DDBJ databases">
        <title>Draft genome sequences of three monokaryotic isolates of the white-rot basidiomycete fungus Dichomitus squalens.</title>
        <authorList>
            <consortium name="DOE Joint Genome Institute"/>
            <person name="Lopez S.C."/>
            <person name="Andreopoulos B."/>
            <person name="Pangilinan J."/>
            <person name="Lipzen A."/>
            <person name="Riley R."/>
            <person name="Ahrendt S."/>
            <person name="Ng V."/>
            <person name="Barry K."/>
            <person name="Daum C."/>
            <person name="Grigoriev I.V."/>
            <person name="Hilden K.S."/>
            <person name="Makela M.R."/>
            <person name="de Vries R.P."/>
        </authorList>
    </citation>
    <scope>NUCLEOTIDE SEQUENCE [LARGE SCALE GENOMIC DNA]</scope>
    <source>
        <strain evidence="3">OM18370.1</strain>
    </source>
</reference>
<dbReference type="Pfam" id="PF13352">
    <property type="entry name" value="DUF4100"/>
    <property type="match status" value="1"/>
</dbReference>
<dbReference type="Gene3D" id="2.40.70.10">
    <property type="entry name" value="Acid Proteases"/>
    <property type="match status" value="1"/>
</dbReference>
<feature type="region of interest" description="Disordered" evidence="1">
    <location>
        <begin position="1"/>
        <end position="32"/>
    </location>
</feature>
<proteinExistence type="predicted"/>
<evidence type="ECO:0000259" key="2">
    <source>
        <dbReference type="Pfam" id="PF13352"/>
    </source>
</evidence>
<evidence type="ECO:0000256" key="1">
    <source>
        <dbReference type="SAM" id="MobiDB-lite"/>
    </source>
</evidence>
<protein>
    <recommendedName>
        <fullName evidence="2">DUF4100 domain-containing protein</fullName>
    </recommendedName>
</protein>